<name>A0ABW7Z8J9_9ACTN</name>
<dbReference type="InterPro" id="IPR001031">
    <property type="entry name" value="Thioesterase"/>
</dbReference>
<reference evidence="4 5" key="1">
    <citation type="submission" date="2024-10" db="EMBL/GenBank/DDBJ databases">
        <title>The Natural Products Discovery Center: Release of the First 8490 Sequenced Strains for Exploring Actinobacteria Biosynthetic Diversity.</title>
        <authorList>
            <person name="Kalkreuter E."/>
            <person name="Kautsar S.A."/>
            <person name="Yang D."/>
            <person name="Bader C.D."/>
            <person name="Teijaro C.N."/>
            <person name="Fluegel L."/>
            <person name="Davis C.M."/>
            <person name="Simpson J.R."/>
            <person name="Lauterbach L."/>
            <person name="Steele A.D."/>
            <person name="Gui C."/>
            <person name="Meng S."/>
            <person name="Li G."/>
            <person name="Viehrig K."/>
            <person name="Ye F."/>
            <person name="Su P."/>
            <person name="Kiefer A.F."/>
            <person name="Nichols A."/>
            <person name="Cepeda A.J."/>
            <person name="Yan W."/>
            <person name="Fan B."/>
            <person name="Jiang Y."/>
            <person name="Adhikari A."/>
            <person name="Zheng C.-J."/>
            <person name="Schuster L."/>
            <person name="Cowan T.M."/>
            <person name="Smanski M.J."/>
            <person name="Chevrette M.G."/>
            <person name="De Carvalho L.P.S."/>
            <person name="Shen B."/>
        </authorList>
    </citation>
    <scope>NUCLEOTIDE SEQUENCE [LARGE SCALE GENOMIC DNA]</scope>
    <source>
        <strain evidence="4 5">NPDC050545</strain>
    </source>
</reference>
<dbReference type="Pfam" id="PF00975">
    <property type="entry name" value="Thioesterase"/>
    <property type="match status" value="1"/>
</dbReference>
<evidence type="ECO:0000256" key="1">
    <source>
        <dbReference type="ARBA" id="ARBA00007169"/>
    </source>
</evidence>
<dbReference type="Gene3D" id="3.40.50.1820">
    <property type="entry name" value="alpha/beta hydrolase"/>
    <property type="match status" value="1"/>
</dbReference>
<feature type="domain" description="Thioesterase TesA-like" evidence="3">
    <location>
        <begin position="21"/>
        <end position="229"/>
    </location>
</feature>
<dbReference type="InterPro" id="IPR020802">
    <property type="entry name" value="TesA-like"/>
</dbReference>
<keyword evidence="2" id="KW-0378">Hydrolase</keyword>
<keyword evidence="5" id="KW-1185">Reference proteome</keyword>
<gene>
    <name evidence="4" type="ORF">ACIBG2_44395</name>
</gene>
<dbReference type="PANTHER" id="PTHR11487:SF0">
    <property type="entry name" value="S-ACYL FATTY ACID SYNTHASE THIOESTERASE, MEDIUM CHAIN"/>
    <property type="match status" value="1"/>
</dbReference>
<evidence type="ECO:0000313" key="4">
    <source>
        <dbReference type="EMBL" id="MFI6504490.1"/>
    </source>
</evidence>
<dbReference type="PANTHER" id="PTHR11487">
    <property type="entry name" value="THIOESTERASE"/>
    <property type="match status" value="1"/>
</dbReference>
<sequence>MSPGAWIRTPRPRPAAAHRVVCFPHAGGSANFFRGWAHLRDDAEICIVQYPGRADRLDEACYEDLHRLADDACAAIEPYLERPSILLGHSMGAVVAYEVALRLEAAGRDVARLVVSASRAPHDPDSVVDRDVLWDDDAAMRSLVSLGGTDDPELLADPRVRRLVLPYLRADYTMFQRYRPAPGAELGCDVLVVRGADDPHVTDPQGERWRDVTRGGFGHEVVPGGHFYLAPYPPLDLFLSPLTSQRTYVK</sequence>
<evidence type="ECO:0000256" key="2">
    <source>
        <dbReference type="ARBA" id="ARBA00022801"/>
    </source>
</evidence>
<comment type="caution">
    <text evidence="4">The sequence shown here is derived from an EMBL/GenBank/DDBJ whole genome shotgun (WGS) entry which is preliminary data.</text>
</comment>
<accession>A0ABW7Z8J9</accession>
<dbReference type="InterPro" id="IPR012223">
    <property type="entry name" value="TEII"/>
</dbReference>
<organism evidence="4 5">
    <name type="scientific">Nonomuraea typhae</name>
    <dbReference type="NCBI Taxonomy" id="2603600"/>
    <lineage>
        <taxon>Bacteria</taxon>
        <taxon>Bacillati</taxon>
        <taxon>Actinomycetota</taxon>
        <taxon>Actinomycetes</taxon>
        <taxon>Streptosporangiales</taxon>
        <taxon>Streptosporangiaceae</taxon>
        <taxon>Nonomuraea</taxon>
    </lineage>
</organism>
<comment type="similarity">
    <text evidence="1">Belongs to the thioesterase family.</text>
</comment>
<dbReference type="InterPro" id="IPR029058">
    <property type="entry name" value="AB_hydrolase_fold"/>
</dbReference>
<dbReference type="EMBL" id="JBITGY010000015">
    <property type="protein sequence ID" value="MFI6504490.1"/>
    <property type="molecule type" value="Genomic_DNA"/>
</dbReference>
<evidence type="ECO:0000313" key="5">
    <source>
        <dbReference type="Proteomes" id="UP001612741"/>
    </source>
</evidence>
<evidence type="ECO:0000259" key="3">
    <source>
        <dbReference type="SMART" id="SM00824"/>
    </source>
</evidence>
<proteinExistence type="inferred from homology"/>
<dbReference type="RefSeq" id="WP_397090234.1">
    <property type="nucleotide sequence ID" value="NZ_JBITGY010000015.1"/>
</dbReference>
<protein>
    <submittedName>
        <fullName evidence="4">Thioesterase II family protein</fullName>
    </submittedName>
</protein>
<dbReference type="Proteomes" id="UP001612741">
    <property type="component" value="Unassembled WGS sequence"/>
</dbReference>
<dbReference type="SMART" id="SM00824">
    <property type="entry name" value="PKS_TE"/>
    <property type="match status" value="1"/>
</dbReference>
<dbReference type="SUPFAM" id="SSF53474">
    <property type="entry name" value="alpha/beta-Hydrolases"/>
    <property type="match status" value="1"/>
</dbReference>